<proteinExistence type="predicted"/>
<organism evidence="1">
    <name type="scientific">Sheuella amnicola</name>
    <dbReference type="NCBI Taxonomy" id="2707330"/>
    <lineage>
        <taxon>Bacteria</taxon>
        <taxon>Pseudomonadati</taxon>
        <taxon>Pseudomonadota</taxon>
        <taxon>Betaproteobacteria</taxon>
        <taxon>Burkholderiales</taxon>
        <taxon>Alcaligenaceae</taxon>
        <taxon>Sheuella</taxon>
    </lineage>
</organism>
<reference evidence="1" key="1">
    <citation type="submission" date="2020-02" db="EMBL/GenBank/DDBJ databases">
        <authorList>
            <person name="Chen W.-M."/>
        </authorList>
    </citation>
    <scope>NUCLEOTIDE SEQUENCE</scope>
    <source>
        <strain evidence="1">NBD-18</strain>
    </source>
</reference>
<accession>A0A6B2R6H4</accession>
<gene>
    <name evidence="1" type="ORF">G3I67_06745</name>
</gene>
<name>A0A6B2R6H4_9BURK</name>
<protein>
    <submittedName>
        <fullName evidence="1">Uncharacterized protein</fullName>
    </submittedName>
</protein>
<dbReference type="RefSeq" id="WP_163653124.1">
    <property type="nucleotide sequence ID" value="NZ_JAAGRN010000004.1"/>
</dbReference>
<evidence type="ECO:0000313" key="1">
    <source>
        <dbReference type="EMBL" id="NDY82925.1"/>
    </source>
</evidence>
<dbReference type="AlphaFoldDB" id="A0A6B2R6H4"/>
<dbReference type="EMBL" id="JAAGRN010000004">
    <property type="protein sequence ID" value="NDY82925.1"/>
    <property type="molecule type" value="Genomic_DNA"/>
</dbReference>
<sequence length="135" mass="15180">MGQISAGSVPDAIAKLNQRQKEECLKAEYEPLRVKAPCSAKDVTFAQLADTTKMTDAQKALFLKAASAMDSYSKSITDLYRQTGTPAGMKIADAREWAYSQSTNNRLELVDRKITWGTYLRNRQNIEQEMLKRAQ</sequence>
<comment type="caution">
    <text evidence="1">The sequence shown here is derived from an EMBL/GenBank/DDBJ whole genome shotgun (WGS) entry which is preliminary data.</text>
</comment>